<feature type="transmembrane region" description="Helical" evidence="1">
    <location>
        <begin position="207"/>
        <end position="226"/>
    </location>
</feature>
<keyword evidence="1" id="KW-0472">Membrane</keyword>
<keyword evidence="3" id="KW-1185">Reference proteome</keyword>
<dbReference type="Proteomes" id="UP001178507">
    <property type="component" value="Unassembled WGS sequence"/>
</dbReference>
<evidence type="ECO:0000313" key="3">
    <source>
        <dbReference type="Proteomes" id="UP001178507"/>
    </source>
</evidence>
<gene>
    <name evidence="2" type="ORF">EVOR1521_LOCUS12073</name>
</gene>
<proteinExistence type="predicted"/>
<feature type="transmembrane region" description="Helical" evidence="1">
    <location>
        <begin position="181"/>
        <end position="200"/>
    </location>
</feature>
<feature type="transmembrane region" description="Helical" evidence="1">
    <location>
        <begin position="113"/>
        <end position="134"/>
    </location>
</feature>
<organism evidence="2 3">
    <name type="scientific">Effrenium voratum</name>
    <dbReference type="NCBI Taxonomy" id="2562239"/>
    <lineage>
        <taxon>Eukaryota</taxon>
        <taxon>Sar</taxon>
        <taxon>Alveolata</taxon>
        <taxon>Dinophyceae</taxon>
        <taxon>Suessiales</taxon>
        <taxon>Symbiodiniaceae</taxon>
        <taxon>Effrenium</taxon>
    </lineage>
</organism>
<reference evidence="2" key="1">
    <citation type="submission" date="2023-08" db="EMBL/GenBank/DDBJ databases">
        <authorList>
            <person name="Chen Y."/>
            <person name="Shah S."/>
            <person name="Dougan E. K."/>
            <person name="Thang M."/>
            <person name="Chan C."/>
        </authorList>
    </citation>
    <scope>NUCLEOTIDE SEQUENCE</scope>
</reference>
<keyword evidence="1" id="KW-0812">Transmembrane</keyword>
<dbReference type="PANTHER" id="PTHR33802">
    <property type="entry name" value="SI:CH211-161H7.5-RELATED"/>
    <property type="match status" value="1"/>
</dbReference>
<evidence type="ECO:0000313" key="2">
    <source>
        <dbReference type="EMBL" id="CAJ1385469.1"/>
    </source>
</evidence>
<dbReference type="PANTHER" id="PTHR33802:SF1">
    <property type="entry name" value="XK-RELATED PROTEIN"/>
    <property type="match status" value="1"/>
</dbReference>
<comment type="caution">
    <text evidence="2">The sequence shown here is derived from an EMBL/GenBank/DDBJ whole genome shotgun (WGS) entry which is preliminary data.</text>
</comment>
<accession>A0AA36MYP3</accession>
<dbReference type="EMBL" id="CAUJNA010001237">
    <property type="protein sequence ID" value="CAJ1385469.1"/>
    <property type="molecule type" value="Genomic_DNA"/>
</dbReference>
<dbReference type="AlphaFoldDB" id="A0AA36MYP3"/>
<sequence length="668" mass="73252">MADMAAEGVVATFCLMVLSNILATKKAFGGKDNKELSDSNPTYVSPDGKTFAVWGLIYALETALVIAQLYHDEPTDVLLAQRCPMTGMTVRQRLMLAFSANAFWLPIFNNEYFWTALVVMAVYLGLLVSIYTDVNVAATSGLYQHICFAAGIAANTSWIVVAFCVSSFLSFGRAGWRSEHGVAGSVNAAIIAILLVAALACQRAIAIGDLAWAFVAAWALMGIYRMQTVPDKVRFPLGAMNSTLGGVARGASFVVMFAMLGGAALHARQCLVGTGLAQQPVRADSTASVMLWWSPRQSLMTRCQSSPSRTSTALCSASLGATRRLAAVSAKAEFMTDLGEAEPKAMLFHYYHGVGDSLEDAEQEAARKALAAIREADSEITRWLSWEASTSPQALATAAAKLADARPTDGLARKRLNQALRILHGRPILKYDLRYYTRRDEDSYHVVLRVPWQGKKRFFFEGSGLDATLAKESAAQAALQVVSQVNLKNGASKLELPRQLRARNVTLASLRKAALDEKVEPKIKLFQLMERVMERTGRKLARNDLKFQCRPARPDEAEDHAQVWQSPITEVQVTVPPLGPSQRRLRFTTRVPAWKKAEMISPAEAKRNPRKKKRYWESKAIERKSYLDAQQAVAAVAVAELVDMLPKDLFAEEAEGESQPALEAVASQ</sequence>
<evidence type="ECO:0000256" key="1">
    <source>
        <dbReference type="SAM" id="Phobius"/>
    </source>
</evidence>
<feature type="transmembrane region" description="Helical" evidence="1">
    <location>
        <begin position="246"/>
        <end position="265"/>
    </location>
</feature>
<keyword evidence="1" id="KW-1133">Transmembrane helix</keyword>
<name>A0AA36MYP3_9DINO</name>
<feature type="transmembrane region" description="Helical" evidence="1">
    <location>
        <begin position="146"/>
        <end position="169"/>
    </location>
</feature>
<protein>
    <submittedName>
        <fullName evidence="2">Uncharacterized protein</fullName>
    </submittedName>
</protein>